<gene>
    <name evidence="6" type="ORF">GCM10010531_18660</name>
</gene>
<proteinExistence type="predicted"/>
<dbReference type="InterPro" id="IPR024079">
    <property type="entry name" value="MetalloPept_cat_dom_sf"/>
</dbReference>
<keyword evidence="1" id="KW-0645">Protease</keyword>
<keyword evidence="7" id="KW-1185">Reference proteome</keyword>
<protein>
    <recommendedName>
        <fullName evidence="5">Peptidase M10 metallopeptidase domain-containing protein</fullName>
    </recommendedName>
</protein>
<dbReference type="Proteomes" id="UP001499924">
    <property type="component" value="Unassembled WGS sequence"/>
</dbReference>
<evidence type="ECO:0000313" key="7">
    <source>
        <dbReference type="Proteomes" id="UP001499924"/>
    </source>
</evidence>
<evidence type="ECO:0000256" key="2">
    <source>
        <dbReference type="ARBA" id="ARBA00022723"/>
    </source>
</evidence>
<accession>A0ABP6P3I5</accession>
<evidence type="ECO:0000256" key="4">
    <source>
        <dbReference type="ARBA" id="ARBA00022833"/>
    </source>
</evidence>
<evidence type="ECO:0000313" key="6">
    <source>
        <dbReference type="EMBL" id="GAA3166313.1"/>
    </source>
</evidence>
<keyword evidence="4" id="KW-0862">Zinc</keyword>
<evidence type="ECO:0000259" key="5">
    <source>
        <dbReference type="Pfam" id="PF00413"/>
    </source>
</evidence>
<organism evidence="6 7">
    <name type="scientific">Blastococcus jejuensis</name>
    <dbReference type="NCBI Taxonomy" id="351224"/>
    <lineage>
        <taxon>Bacteria</taxon>
        <taxon>Bacillati</taxon>
        <taxon>Actinomycetota</taxon>
        <taxon>Actinomycetes</taxon>
        <taxon>Geodermatophilales</taxon>
        <taxon>Geodermatophilaceae</taxon>
        <taxon>Blastococcus</taxon>
    </lineage>
</organism>
<dbReference type="EMBL" id="BAAAVV010000003">
    <property type="protein sequence ID" value="GAA3166313.1"/>
    <property type="molecule type" value="Genomic_DNA"/>
</dbReference>
<comment type="caution">
    <text evidence="6">The sequence shown here is derived from an EMBL/GenBank/DDBJ whole genome shotgun (WGS) entry which is preliminary data.</text>
</comment>
<name>A0ABP6P3I5_9ACTN</name>
<feature type="domain" description="Peptidase M10 metallopeptidase" evidence="5">
    <location>
        <begin position="233"/>
        <end position="298"/>
    </location>
</feature>
<dbReference type="Gene3D" id="3.40.390.10">
    <property type="entry name" value="Collagenase (Catalytic Domain)"/>
    <property type="match status" value="1"/>
</dbReference>
<keyword evidence="2" id="KW-0479">Metal-binding</keyword>
<keyword evidence="3" id="KW-0378">Hydrolase</keyword>
<dbReference type="InterPro" id="IPR001818">
    <property type="entry name" value="Pept_M10_metallopeptidase"/>
</dbReference>
<dbReference type="SUPFAM" id="SSF55486">
    <property type="entry name" value="Metalloproteases ('zincins'), catalytic domain"/>
    <property type="match status" value="1"/>
</dbReference>
<dbReference type="Pfam" id="PF00413">
    <property type="entry name" value="Peptidase_M10"/>
    <property type="match status" value="1"/>
</dbReference>
<sequence>MDGATLAVTTLPLISPMCDLTGRLVTGEGVGVRVPPAGQATSIHALEVDGEVVLQVRHETDGRVTGLLSVLGPENAPDQAGIITQDMVGGQAACSDRSFTSYGSKESDDRLWYYNSDTDPTVGSPAALYHERGVTSAVVNLLAGYNDCGLAGGFRASQTYLGNTTARSNISSDSTCNGLDGVNVVDWGSINNADHLGLTCRYDFLLDLPGYEEIIEADIKIGNKHSYLAALPTSACENSYDVMALMTHEWGHAFGLGHTPDPAADHRQQTMNPYLTACSTFQRTLGRGDWTGMNTVYGPR</sequence>
<evidence type="ECO:0000256" key="3">
    <source>
        <dbReference type="ARBA" id="ARBA00022801"/>
    </source>
</evidence>
<reference evidence="7" key="1">
    <citation type="journal article" date="2019" name="Int. J. Syst. Evol. Microbiol.">
        <title>The Global Catalogue of Microorganisms (GCM) 10K type strain sequencing project: providing services to taxonomists for standard genome sequencing and annotation.</title>
        <authorList>
            <consortium name="The Broad Institute Genomics Platform"/>
            <consortium name="The Broad Institute Genome Sequencing Center for Infectious Disease"/>
            <person name="Wu L."/>
            <person name="Ma J."/>
        </authorList>
    </citation>
    <scope>NUCLEOTIDE SEQUENCE [LARGE SCALE GENOMIC DNA]</scope>
    <source>
        <strain evidence="7">JCM 15614</strain>
    </source>
</reference>
<evidence type="ECO:0000256" key="1">
    <source>
        <dbReference type="ARBA" id="ARBA00022670"/>
    </source>
</evidence>